<evidence type="ECO:0000256" key="2">
    <source>
        <dbReference type="SAM" id="MobiDB-lite"/>
    </source>
</evidence>
<dbReference type="AlphaFoldDB" id="A0A0A1TJF1"/>
<feature type="compositionally biased region" description="Basic and acidic residues" evidence="2">
    <location>
        <begin position="87"/>
        <end position="105"/>
    </location>
</feature>
<reference evidence="4 5" key="1">
    <citation type="journal article" date="2015" name="Genome Announc.">
        <title>Draft Genome Sequence and Gene Annotation of the Entomopathogenic Fungus Verticillium hemipterigenum.</title>
        <authorList>
            <person name="Horn F."/>
            <person name="Habel A."/>
            <person name="Scharf D.H."/>
            <person name="Dworschak J."/>
            <person name="Brakhage A.A."/>
            <person name="Guthke R."/>
            <person name="Hertweck C."/>
            <person name="Linde J."/>
        </authorList>
    </citation>
    <scope>NUCLEOTIDE SEQUENCE [LARGE SCALE GENOMIC DNA]</scope>
</reference>
<gene>
    <name evidence="4" type="ORF">VHEMI06566</name>
</gene>
<feature type="compositionally biased region" description="Polar residues" evidence="2">
    <location>
        <begin position="594"/>
        <end position="616"/>
    </location>
</feature>
<dbReference type="PANTHER" id="PTHR22603:SF93">
    <property type="entry name" value="RE24176P"/>
    <property type="match status" value="1"/>
</dbReference>
<dbReference type="PANTHER" id="PTHR22603">
    <property type="entry name" value="CHOLINE/ETHANOALAMINE KINASE"/>
    <property type="match status" value="1"/>
</dbReference>
<dbReference type="GO" id="GO:0006646">
    <property type="term" value="P:phosphatidylethanolamine biosynthetic process"/>
    <property type="evidence" value="ECO:0007669"/>
    <property type="project" value="TreeGrafter"/>
</dbReference>
<dbReference type="STRING" id="1531966.A0A0A1TJF1"/>
<dbReference type="Proteomes" id="UP000039046">
    <property type="component" value="Unassembled WGS sequence"/>
</dbReference>
<dbReference type="InterPro" id="IPR007521">
    <property type="entry name" value="Choline_kin_N"/>
</dbReference>
<organism evidence="4 5">
    <name type="scientific">[Torrubiella] hemipterigena</name>
    <dbReference type="NCBI Taxonomy" id="1531966"/>
    <lineage>
        <taxon>Eukaryota</taxon>
        <taxon>Fungi</taxon>
        <taxon>Dikarya</taxon>
        <taxon>Ascomycota</taxon>
        <taxon>Pezizomycotina</taxon>
        <taxon>Sordariomycetes</taxon>
        <taxon>Hypocreomycetidae</taxon>
        <taxon>Hypocreales</taxon>
        <taxon>Clavicipitaceae</taxon>
        <taxon>Clavicipitaceae incertae sedis</taxon>
        <taxon>'Torrubiella' clade</taxon>
    </lineage>
</organism>
<dbReference type="SUPFAM" id="SSF56112">
    <property type="entry name" value="Protein kinase-like (PK-like)"/>
    <property type="match status" value="1"/>
</dbReference>
<accession>A0A0A1TJF1</accession>
<dbReference type="GO" id="GO:0005737">
    <property type="term" value="C:cytoplasm"/>
    <property type="evidence" value="ECO:0007669"/>
    <property type="project" value="TreeGrafter"/>
</dbReference>
<feature type="compositionally biased region" description="Basic residues" evidence="2">
    <location>
        <begin position="124"/>
        <end position="137"/>
    </location>
</feature>
<dbReference type="GO" id="GO:0004305">
    <property type="term" value="F:ethanolamine kinase activity"/>
    <property type="evidence" value="ECO:0007669"/>
    <property type="project" value="TreeGrafter"/>
</dbReference>
<dbReference type="Gene3D" id="3.30.200.20">
    <property type="entry name" value="Phosphorylase Kinase, domain 1"/>
    <property type="match status" value="1"/>
</dbReference>
<dbReference type="Gene3D" id="3.90.1200.10">
    <property type="match status" value="1"/>
</dbReference>
<feature type="region of interest" description="Disordered" evidence="2">
    <location>
        <begin position="593"/>
        <end position="616"/>
    </location>
</feature>
<keyword evidence="5" id="KW-1185">Reference proteome</keyword>
<dbReference type="Pfam" id="PF01633">
    <property type="entry name" value="Choline_kinase"/>
    <property type="match status" value="1"/>
</dbReference>
<dbReference type="InterPro" id="IPR011009">
    <property type="entry name" value="Kinase-like_dom_sf"/>
</dbReference>
<feature type="region of interest" description="Disordered" evidence="2">
    <location>
        <begin position="1"/>
        <end position="170"/>
    </location>
</feature>
<feature type="compositionally biased region" description="Pro residues" evidence="2">
    <location>
        <begin position="142"/>
        <end position="153"/>
    </location>
</feature>
<feature type="domain" description="Choline kinase N-terminal" evidence="3">
    <location>
        <begin position="217"/>
        <end position="293"/>
    </location>
</feature>
<name>A0A0A1TJF1_9HYPO</name>
<dbReference type="Pfam" id="PF04428">
    <property type="entry name" value="Choline_kin_N"/>
    <property type="match status" value="1"/>
</dbReference>
<evidence type="ECO:0000259" key="3">
    <source>
        <dbReference type="Pfam" id="PF04428"/>
    </source>
</evidence>
<sequence length="752" mass="85397">MSLDHTSSSSSLPLRSALKSEDDVDRTPPGSGTLKAVQIAEPEVDLQNDDDALHGPKMFRVGSSKRLSGKFAPSFRSSAENSPAFRPVDDSSSRSRHQDDRRQYYSEKMLAQVSEWLDHERRKASQRSKKPHHRQRKSISPPKEPNSVDPPSPTTKYRPRSDSVDSQGSEMSLDKLQQILEDTVAHMGLSSIPHFPSKVPRHKLRRRGSLRAASSDTDYVDGDAIVPSCDAWLDNTLTIKYAGSSKSNEAPEEAAVRTQKEKDAWLTFKNEIIRIAHTLRLKGWRRVSLDAGASIYVERLSGALTNAVYVVNPPPNLPEEDGKKMPPKILLRIYGPQVEHLIDRENELQVLQRLARKKIGPRLLGTFKNGRFEQFFNAITLVPSDLREPDTSKQIAKRMRELHDGVDLLYHERENGPGVWRNWDQWLENVDRIVTYLDQNYEAGMEGVVVRNPVAHNWKANGYVCGLPWKRFLEVVEKYRVHMNAFYKNKKSITERLVFAHNDTQYGNILRIKPDDERSPLLQPANKHKQLVVIDFEYAAANTAGLEFANHFSEWTYNYHDPVTSHVCNHSWYPNPDEQRRFIKAYVDHRPQFPQASSTPRMAAQDSNSSSAGTTPILNAVPSSSSIVDFMLDARAPPGGWGAAERAREEQTDQQVCELMDETRLWRPVNSAMWVAWGVVQAKIPGLDDNKMPVSPEEAVKAEEQLGLDEFDYLSYAQSRAMFFWGDCVSMGFIKLEELPQAVQDNIKIVDY</sequence>
<dbReference type="CDD" id="cd05157">
    <property type="entry name" value="ETNK_euk"/>
    <property type="match status" value="1"/>
</dbReference>
<evidence type="ECO:0000313" key="5">
    <source>
        <dbReference type="Proteomes" id="UP000039046"/>
    </source>
</evidence>
<dbReference type="OrthoDB" id="10267235at2759"/>
<protein>
    <recommendedName>
        <fullName evidence="3">Choline kinase N-terminal domain-containing protein</fullName>
    </recommendedName>
</protein>
<dbReference type="GO" id="GO:0004103">
    <property type="term" value="F:choline kinase activity"/>
    <property type="evidence" value="ECO:0007669"/>
    <property type="project" value="TreeGrafter"/>
</dbReference>
<proteinExistence type="inferred from homology"/>
<dbReference type="EMBL" id="CDHN01000003">
    <property type="protein sequence ID" value="CEJ90810.1"/>
    <property type="molecule type" value="Genomic_DNA"/>
</dbReference>
<feature type="compositionally biased region" description="Low complexity" evidence="2">
    <location>
        <begin position="1"/>
        <end position="17"/>
    </location>
</feature>
<dbReference type="HOGENOM" id="CLU_012712_4_0_1"/>
<comment type="similarity">
    <text evidence="1">Belongs to the choline/ethanolamine kinase family.</text>
</comment>
<evidence type="ECO:0000256" key="1">
    <source>
        <dbReference type="ARBA" id="ARBA00038211"/>
    </source>
</evidence>
<evidence type="ECO:0000313" key="4">
    <source>
        <dbReference type="EMBL" id="CEJ90810.1"/>
    </source>
</evidence>